<evidence type="ECO:0000313" key="8">
    <source>
        <dbReference type="Proteomes" id="UP000094412"/>
    </source>
</evidence>
<feature type="domain" description="ABC transmembrane type-1" evidence="6">
    <location>
        <begin position="99"/>
        <end position="311"/>
    </location>
</feature>
<organism evidence="7 8">
    <name type="scientific">Mesorhizobium hungaricum</name>
    <dbReference type="NCBI Taxonomy" id="1566387"/>
    <lineage>
        <taxon>Bacteria</taxon>
        <taxon>Pseudomonadati</taxon>
        <taxon>Pseudomonadota</taxon>
        <taxon>Alphaproteobacteria</taxon>
        <taxon>Hyphomicrobiales</taxon>
        <taxon>Phyllobacteriaceae</taxon>
        <taxon>Mesorhizobium</taxon>
    </lineage>
</organism>
<evidence type="ECO:0000256" key="2">
    <source>
        <dbReference type="ARBA" id="ARBA00022692"/>
    </source>
</evidence>
<dbReference type="CDD" id="cd06261">
    <property type="entry name" value="TM_PBP2"/>
    <property type="match status" value="1"/>
</dbReference>
<gene>
    <name evidence="7" type="ORF">QV13_09650</name>
</gene>
<dbReference type="Gene3D" id="1.10.3720.10">
    <property type="entry name" value="MetI-like"/>
    <property type="match status" value="1"/>
</dbReference>
<evidence type="ECO:0000259" key="6">
    <source>
        <dbReference type="PROSITE" id="PS50928"/>
    </source>
</evidence>
<feature type="transmembrane region" description="Helical" evidence="5">
    <location>
        <begin position="138"/>
        <end position="162"/>
    </location>
</feature>
<comment type="similarity">
    <text evidence="5">Belongs to the binding-protein-dependent transport system permease family.</text>
</comment>
<dbReference type="Proteomes" id="UP000094412">
    <property type="component" value="Unassembled WGS sequence"/>
</dbReference>
<dbReference type="SUPFAM" id="SSF161098">
    <property type="entry name" value="MetI-like"/>
    <property type="match status" value="1"/>
</dbReference>
<dbReference type="GO" id="GO:0055085">
    <property type="term" value="P:transmembrane transport"/>
    <property type="evidence" value="ECO:0007669"/>
    <property type="project" value="InterPro"/>
</dbReference>
<dbReference type="PANTHER" id="PTHR43376">
    <property type="entry name" value="OLIGOPEPTIDE TRANSPORT SYSTEM PERMEASE PROTEIN"/>
    <property type="match status" value="1"/>
</dbReference>
<dbReference type="PROSITE" id="PS50928">
    <property type="entry name" value="ABC_TM1"/>
    <property type="match status" value="1"/>
</dbReference>
<dbReference type="EMBL" id="MDEO01000030">
    <property type="protein sequence ID" value="OCX19866.1"/>
    <property type="molecule type" value="Genomic_DNA"/>
</dbReference>
<evidence type="ECO:0000256" key="5">
    <source>
        <dbReference type="RuleBase" id="RU363032"/>
    </source>
</evidence>
<dbReference type="PANTHER" id="PTHR43376:SF1">
    <property type="entry name" value="OLIGOPEPTIDE TRANSPORT SYSTEM PERMEASE PROTEIN"/>
    <property type="match status" value="1"/>
</dbReference>
<dbReference type="RefSeq" id="WP_024923546.1">
    <property type="nucleotide sequence ID" value="NZ_MDEO01000030.1"/>
</dbReference>
<keyword evidence="2 5" id="KW-0812">Transmembrane</keyword>
<proteinExistence type="inferred from homology"/>
<reference evidence="7 8" key="1">
    <citation type="submission" date="2016-08" db="EMBL/GenBank/DDBJ databases">
        <title>Whole genome sequence of Mesorhizobium sp. strain UASWS1009 isolated from industrial sewage.</title>
        <authorList>
            <person name="Crovadore J."/>
            <person name="Calmin G."/>
            <person name="Chablais R."/>
            <person name="Cochard B."/>
            <person name="Lefort F."/>
        </authorList>
    </citation>
    <scope>NUCLEOTIDE SEQUENCE [LARGE SCALE GENOMIC DNA]</scope>
    <source>
        <strain evidence="7 8">UASWS1009</strain>
    </source>
</reference>
<dbReference type="Pfam" id="PF00528">
    <property type="entry name" value="BPD_transp_1"/>
    <property type="match status" value="1"/>
</dbReference>
<keyword evidence="8" id="KW-1185">Reference proteome</keyword>
<name>A0A1C2DYY0_9HYPH</name>
<evidence type="ECO:0000313" key="7">
    <source>
        <dbReference type="EMBL" id="OCX19866.1"/>
    </source>
</evidence>
<dbReference type="InterPro" id="IPR035906">
    <property type="entry name" value="MetI-like_sf"/>
</dbReference>
<feature type="transmembrane region" description="Helical" evidence="5">
    <location>
        <begin position="297"/>
        <end position="318"/>
    </location>
</feature>
<feature type="transmembrane region" description="Helical" evidence="5">
    <location>
        <begin position="182"/>
        <end position="205"/>
    </location>
</feature>
<accession>A0A1C2DYY0</accession>
<evidence type="ECO:0000256" key="3">
    <source>
        <dbReference type="ARBA" id="ARBA00022989"/>
    </source>
</evidence>
<feature type="transmembrane region" description="Helical" evidence="5">
    <location>
        <begin position="254"/>
        <end position="277"/>
    </location>
</feature>
<dbReference type="InterPro" id="IPR000515">
    <property type="entry name" value="MetI-like"/>
</dbReference>
<dbReference type="GO" id="GO:0005886">
    <property type="term" value="C:plasma membrane"/>
    <property type="evidence" value="ECO:0007669"/>
    <property type="project" value="UniProtKB-SubCell"/>
</dbReference>
<comment type="subcellular location">
    <subcellularLocation>
        <location evidence="1 5">Cell membrane</location>
        <topology evidence="1 5">Multi-pass membrane protein</topology>
    </subcellularLocation>
</comment>
<evidence type="ECO:0000256" key="4">
    <source>
        <dbReference type="ARBA" id="ARBA00023136"/>
    </source>
</evidence>
<keyword evidence="3 5" id="KW-1133">Transmembrane helix</keyword>
<feature type="transmembrane region" description="Helical" evidence="5">
    <location>
        <begin position="7"/>
        <end position="25"/>
    </location>
</feature>
<feature type="transmembrane region" description="Helical" evidence="5">
    <location>
        <begin position="101"/>
        <end position="126"/>
    </location>
</feature>
<dbReference type="OrthoDB" id="9805855at2"/>
<comment type="caution">
    <text evidence="7">The sequence shown here is derived from an EMBL/GenBank/DDBJ whole genome shotgun (WGS) entry which is preliminary data.</text>
</comment>
<keyword evidence="4 5" id="KW-0472">Membrane</keyword>
<keyword evidence="5" id="KW-0813">Transport</keyword>
<dbReference type="STRING" id="1566387.QV13_09650"/>
<protein>
    <submittedName>
        <fullName evidence="7">Peptide ABC transporter permease</fullName>
    </submittedName>
</protein>
<evidence type="ECO:0000256" key="1">
    <source>
        <dbReference type="ARBA" id="ARBA00004651"/>
    </source>
</evidence>
<dbReference type="AlphaFoldDB" id="A0A1C2DYY0"/>
<sequence>MRIPLRRLGVYLAAFLFAIVVNFTLPRLMPGSPVDGMIAQLGPRATPAAIEAIKARFGAVEQPMWLQFVDYLKGLATFDLGVSVKYYPQTVTEVLGRSAGWTAFLVVTAIAFSLCVGVSLGAGAAWRRGGRFDAFVSPFSVVMIAVPPVIIALATLFIFGVTLRWFPVGYAYDPSLDPGINFTFFGSVFWHAIMPVLTLSPYLIGEFQTTMRSSMISVLGEDYVTMGRAKGLSDTAVMFGYAARNAMLPVMTNLALMLGAVFGGSIVTEIVFNYPGLGLTLFTASVARDYPVIQGQLLLMTMATLGANLLVDILYGVIDPRLREGQV</sequence>